<dbReference type="Proteomes" id="UP000326799">
    <property type="component" value="Unassembled WGS sequence"/>
</dbReference>
<keyword evidence="1" id="KW-0732">Signal</keyword>
<protein>
    <submittedName>
        <fullName evidence="2">Uncharacterized protein</fullName>
    </submittedName>
</protein>
<keyword evidence="3" id="KW-1185">Reference proteome</keyword>
<gene>
    <name evidence="2" type="ORF">BDV33DRAFT_185129</name>
</gene>
<accession>A0A5N6E7B6</accession>
<dbReference type="AlphaFoldDB" id="A0A5N6E7B6"/>
<proteinExistence type="predicted"/>
<evidence type="ECO:0000256" key="1">
    <source>
        <dbReference type="SAM" id="SignalP"/>
    </source>
</evidence>
<name>A0A5N6E7B6_9EURO</name>
<sequence length="75" mass="8451">YIILKQFLFGAFLRGRCFALRLSTPVPSIKRGTFILYIPRGVHPMATMSARAIFPRYPVSIGCLYLRQAGIPAFC</sequence>
<reference evidence="2 3" key="1">
    <citation type="submission" date="2019-04" db="EMBL/GenBank/DDBJ databases">
        <title>Fungal friends and foes A comparative genomics study of 23 Aspergillus species from section Flavi.</title>
        <authorList>
            <consortium name="DOE Joint Genome Institute"/>
            <person name="Kjaerbolling I."/>
            <person name="Vesth T.C."/>
            <person name="Frisvad J.C."/>
            <person name="Nybo J.L."/>
            <person name="Theobald S."/>
            <person name="Kildgaard S."/>
            <person name="Petersen T.I."/>
            <person name="Kuo A."/>
            <person name="Sato A."/>
            <person name="Lyhne E.K."/>
            <person name="Kogle M.E."/>
            <person name="Wiebenga A."/>
            <person name="Kun R.S."/>
            <person name="Lubbers R.J."/>
            <person name="Makela M.R."/>
            <person name="Barry K."/>
            <person name="Chovatia M."/>
            <person name="Clum A."/>
            <person name="Daum C."/>
            <person name="Haridas S."/>
            <person name="He G."/>
            <person name="LaButti K."/>
            <person name="Lipzen A."/>
            <person name="Mondo S."/>
            <person name="Pangilinan J."/>
            <person name="Riley R."/>
            <person name="Salamov A."/>
            <person name="Simmons B.A."/>
            <person name="Magnuson J.K."/>
            <person name="Henrissat B."/>
            <person name="Mortensen U.H."/>
            <person name="Larsen T.O."/>
            <person name="De vries R.P."/>
            <person name="Grigoriev I.V."/>
            <person name="Machida M."/>
            <person name="Baker S.E."/>
            <person name="Andersen M.R."/>
        </authorList>
    </citation>
    <scope>NUCLEOTIDE SEQUENCE [LARGE SCALE GENOMIC DNA]</scope>
    <source>
        <strain evidence="2 3">CBS 126849</strain>
    </source>
</reference>
<evidence type="ECO:0000313" key="3">
    <source>
        <dbReference type="Proteomes" id="UP000326799"/>
    </source>
</evidence>
<feature type="non-terminal residue" evidence="2">
    <location>
        <position position="1"/>
    </location>
</feature>
<feature type="chain" id="PRO_5024877548" evidence="1">
    <location>
        <begin position="20"/>
        <end position="75"/>
    </location>
</feature>
<dbReference type="EMBL" id="ML733653">
    <property type="protein sequence ID" value="KAB8213258.1"/>
    <property type="molecule type" value="Genomic_DNA"/>
</dbReference>
<evidence type="ECO:0000313" key="2">
    <source>
        <dbReference type="EMBL" id="KAB8213258.1"/>
    </source>
</evidence>
<organism evidence="2 3">
    <name type="scientific">Aspergillus novoparasiticus</name>
    <dbReference type="NCBI Taxonomy" id="986946"/>
    <lineage>
        <taxon>Eukaryota</taxon>
        <taxon>Fungi</taxon>
        <taxon>Dikarya</taxon>
        <taxon>Ascomycota</taxon>
        <taxon>Pezizomycotina</taxon>
        <taxon>Eurotiomycetes</taxon>
        <taxon>Eurotiomycetidae</taxon>
        <taxon>Eurotiales</taxon>
        <taxon>Aspergillaceae</taxon>
        <taxon>Aspergillus</taxon>
        <taxon>Aspergillus subgen. Circumdati</taxon>
    </lineage>
</organism>
<feature type="signal peptide" evidence="1">
    <location>
        <begin position="1"/>
        <end position="19"/>
    </location>
</feature>